<sequence>MRRRRPRGMPVPWRAVVVAAFALSVTACASHPEAVPVPPPVTPPSQAVAAVDCSAEWDVGWGAVPDGFEPVAVYVCDPVLELAPRPDAPLELITPEQFAEAPPDAPEPALTAEPVEPRRLEGDLAPLLAAFAVPNDPKWPGPCSAIGVIVPDVWLVDADGRAIRPAYPVDGCNIPKPGVTEALDELTAAG</sequence>
<protein>
    <submittedName>
        <fullName evidence="2">Uncharacterized protein</fullName>
    </submittedName>
</protein>
<evidence type="ECO:0000313" key="2">
    <source>
        <dbReference type="EMBL" id="NLP83875.1"/>
    </source>
</evidence>
<reference evidence="2 3" key="1">
    <citation type="submission" date="2020-04" db="EMBL/GenBank/DDBJ databases">
        <title>CFH 90308 Microbacterium sp.</title>
        <authorList>
            <person name="Nie G."/>
            <person name="Ming H."/>
            <person name="Xia T."/>
        </authorList>
    </citation>
    <scope>NUCLEOTIDE SEQUENCE [LARGE SCALE GENOMIC DNA]</scope>
    <source>
        <strain evidence="2 3">CFH 90308</strain>
    </source>
</reference>
<keyword evidence="3" id="KW-1185">Reference proteome</keyword>
<dbReference type="Proteomes" id="UP001429745">
    <property type="component" value="Unassembled WGS sequence"/>
</dbReference>
<organism evidence="2 3">
    <name type="scientific">Microbacterium salsuginis</name>
    <dbReference type="NCBI Taxonomy" id="2722803"/>
    <lineage>
        <taxon>Bacteria</taxon>
        <taxon>Bacillati</taxon>
        <taxon>Actinomycetota</taxon>
        <taxon>Actinomycetes</taxon>
        <taxon>Micrococcales</taxon>
        <taxon>Microbacteriaceae</taxon>
        <taxon>Microbacterium</taxon>
    </lineage>
</organism>
<dbReference type="RefSeq" id="WP_168912362.1">
    <property type="nucleotide sequence ID" value="NZ_JABACI010000002.1"/>
</dbReference>
<gene>
    <name evidence="2" type="ORF">HF576_08450</name>
</gene>
<accession>A0ABX1KBX9</accession>
<feature type="chain" id="PRO_5046050201" evidence="1">
    <location>
        <begin position="30"/>
        <end position="190"/>
    </location>
</feature>
<keyword evidence="1" id="KW-0732">Signal</keyword>
<dbReference type="PROSITE" id="PS51257">
    <property type="entry name" value="PROKAR_LIPOPROTEIN"/>
    <property type="match status" value="1"/>
</dbReference>
<proteinExistence type="predicted"/>
<dbReference type="EMBL" id="JABACI010000002">
    <property type="protein sequence ID" value="NLP83875.1"/>
    <property type="molecule type" value="Genomic_DNA"/>
</dbReference>
<name>A0ABX1KBX9_9MICO</name>
<evidence type="ECO:0000313" key="3">
    <source>
        <dbReference type="Proteomes" id="UP001429745"/>
    </source>
</evidence>
<comment type="caution">
    <text evidence="2">The sequence shown here is derived from an EMBL/GenBank/DDBJ whole genome shotgun (WGS) entry which is preliminary data.</text>
</comment>
<evidence type="ECO:0000256" key="1">
    <source>
        <dbReference type="SAM" id="SignalP"/>
    </source>
</evidence>
<feature type="signal peptide" evidence="1">
    <location>
        <begin position="1"/>
        <end position="29"/>
    </location>
</feature>